<accession>A0ABD1Y542</accession>
<evidence type="ECO:0000313" key="2">
    <source>
        <dbReference type="EMBL" id="KAL2621882.1"/>
    </source>
</evidence>
<name>A0ABD1Y542_9MARC</name>
<proteinExistence type="predicted"/>
<feature type="compositionally biased region" description="Basic and acidic residues" evidence="1">
    <location>
        <begin position="149"/>
        <end position="158"/>
    </location>
</feature>
<dbReference type="AlphaFoldDB" id="A0ABD1Y542"/>
<reference evidence="2 3" key="1">
    <citation type="submission" date="2024-09" db="EMBL/GenBank/DDBJ databases">
        <title>Chromosome-scale assembly of Riccia fluitans.</title>
        <authorList>
            <person name="Paukszto L."/>
            <person name="Sawicki J."/>
            <person name="Karawczyk K."/>
            <person name="Piernik-Szablinska J."/>
            <person name="Szczecinska M."/>
            <person name="Mazdziarz M."/>
        </authorList>
    </citation>
    <scope>NUCLEOTIDE SEQUENCE [LARGE SCALE GENOMIC DNA]</scope>
    <source>
        <strain evidence="2">Rf_01</strain>
        <tissue evidence="2">Aerial parts of the thallus</tissue>
    </source>
</reference>
<comment type="caution">
    <text evidence="2">The sequence shown here is derived from an EMBL/GenBank/DDBJ whole genome shotgun (WGS) entry which is preliminary data.</text>
</comment>
<protein>
    <submittedName>
        <fullName evidence="2">Uncharacterized protein</fullName>
    </submittedName>
</protein>
<sequence>MGMHHLVLHKSGTAAESSRERILQLDCRRGSATTPYTQVCTSDTIRGFINGWMRKYGSHYTWERHIRDPGISNEQATYHAAEEVLCWGYFQRKNYLPLVEENRHNIIVSTMPPKRNMGGLQPNPELQKDYLDTQPTSSCGDFSGMAMESHPRSNRTAE</sequence>
<evidence type="ECO:0000256" key="1">
    <source>
        <dbReference type="SAM" id="MobiDB-lite"/>
    </source>
</evidence>
<evidence type="ECO:0000313" key="3">
    <source>
        <dbReference type="Proteomes" id="UP001605036"/>
    </source>
</evidence>
<organism evidence="2 3">
    <name type="scientific">Riccia fluitans</name>
    <dbReference type="NCBI Taxonomy" id="41844"/>
    <lineage>
        <taxon>Eukaryota</taxon>
        <taxon>Viridiplantae</taxon>
        <taxon>Streptophyta</taxon>
        <taxon>Embryophyta</taxon>
        <taxon>Marchantiophyta</taxon>
        <taxon>Marchantiopsida</taxon>
        <taxon>Marchantiidae</taxon>
        <taxon>Marchantiales</taxon>
        <taxon>Ricciaceae</taxon>
        <taxon>Riccia</taxon>
    </lineage>
</organism>
<gene>
    <name evidence="2" type="ORF">R1flu_002087</name>
</gene>
<keyword evidence="3" id="KW-1185">Reference proteome</keyword>
<dbReference type="Proteomes" id="UP001605036">
    <property type="component" value="Unassembled WGS sequence"/>
</dbReference>
<dbReference type="EMBL" id="JBHFFA010000006">
    <property type="protein sequence ID" value="KAL2621882.1"/>
    <property type="molecule type" value="Genomic_DNA"/>
</dbReference>
<feature type="region of interest" description="Disordered" evidence="1">
    <location>
        <begin position="113"/>
        <end position="158"/>
    </location>
</feature>